<reference evidence="3" key="1">
    <citation type="journal article" date="2019" name="Int. J. Syst. Evol. Microbiol.">
        <title>The Global Catalogue of Microorganisms (GCM) 10K type strain sequencing project: providing services to taxonomists for standard genome sequencing and annotation.</title>
        <authorList>
            <consortium name="The Broad Institute Genomics Platform"/>
            <consortium name="The Broad Institute Genome Sequencing Center for Infectious Disease"/>
            <person name="Wu L."/>
            <person name="Ma J."/>
        </authorList>
    </citation>
    <scope>NUCLEOTIDE SEQUENCE [LARGE SCALE GENOMIC DNA]</scope>
    <source>
        <strain evidence="3">XZYJT-10</strain>
    </source>
</reference>
<name>A0ABW2HX00_9ACTN</name>
<keyword evidence="1" id="KW-1133">Transmembrane helix</keyword>
<accession>A0ABW2HX00</accession>
<feature type="transmembrane region" description="Helical" evidence="1">
    <location>
        <begin position="49"/>
        <end position="68"/>
    </location>
</feature>
<evidence type="ECO:0000313" key="2">
    <source>
        <dbReference type="EMBL" id="MFC7277707.1"/>
    </source>
</evidence>
<evidence type="ECO:0000313" key="3">
    <source>
        <dbReference type="Proteomes" id="UP001596548"/>
    </source>
</evidence>
<gene>
    <name evidence="2" type="ORF">ACFQS1_27270</name>
</gene>
<proteinExistence type="predicted"/>
<keyword evidence="1" id="KW-0472">Membrane</keyword>
<sequence>MTATSKSRTPVARRAGYAIAVLVNTLLIYLINVWPGWDVLPFLTAGMTRVLPLINLSLVAGVAVNLVCLAHDARWLVAAGSLVTTSIGLAATVRMWQVFPFDFAAGSPWPAVVRVLLIVAMAGSVIGIVVQIVTLLRAAAGRNRPH</sequence>
<feature type="transmembrane region" description="Helical" evidence="1">
    <location>
        <begin position="75"/>
        <end position="99"/>
    </location>
</feature>
<organism evidence="2 3">
    <name type="scientific">Paractinoplanes rhizophilus</name>
    <dbReference type="NCBI Taxonomy" id="1416877"/>
    <lineage>
        <taxon>Bacteria</taxon>
        <taxon>Bacillati</taxon>
        <taxon>Actinomycetota</taxon>
        <taxon>Actinomycetes</taxon>
        <taxon>Micromonosporales</taxon>
        <taxon>Micromonosporaceae</taxon>
        <taxon>Paractinoplanes</taxon>
    </lineage>
</organism>
<evidence type="ECO:0000256" key="1">
    <source>
        <dbReference type="SAM" id="Phobius"/>
    </source>
</evidence>
<dbReference type="Proteomes" id="UP001596548">
    <property type="component" value="Unassembled WGS sequence"/>
</dbReference>
<comment type="caution">
    <text evidence="2">The sequence shown here is derived from an EMBL/GenBank/DDBJ whole genome shotgun (WGS) entry which is preliminary data.</text>
</comment>
<protein>
    <submittedName>
        <fullName evidence="2">Uncharacterized protein</fullName>
    </submittedName>
</protein>
<keyword evidence="3" id="KW-1185">Reference proteome</keyword>
<dbReference type="RefSeq" id="WP_378973645.1">
    <property type="nucleotide sequence ID" value="NZ_JBHTBJ010000025.1"/>
</dbReference>
<feature type="transmembrane region" description="Helical" evidence="1">
    <location>
        <begin position="111"/>
        <end position="136"/>
    </location>
</feature>
<feature type="transmembrane region" description="Helical" evidence="1">
    <location>
        <begin position="15"/>
        <end position="37"/>
    </location>
</feature>
<keyword evidence="1" id="KW-0812">Transmembrane</keyword>
<dbReference type="EMBL" id="JBHTBJ010000025">
    <property type="protein sequence ID" value="MFC7277707.1"/>
    <property type="molecule type" value="Genomic_DNA"/>
</dbReference>